<evidence type="ECO:0000313" key="2">
    <source>
        <dbReference type="EMBL" id="URZ11963.1"/>
    </source>
</evidence>
<evidence type="ECO:0000313" key="3">
    <source>
        <dbReference type="Proteomes" id="UP000190951"/>
    </source>
</evidence>
<dbReference type="PANTHER" id="PTHR46558:SF11">
    <property type="entry name" value="HTH-TYPE TRANSCRIPTIONAL REGULATOR XRE"/>
    <property type="match status" value="1"/>
</dbReference>
<dbReference type="EMBL" id="CP096983">
    <property type="protein sequence ID" value="URZ11963.1"/>
    <property type="molecule type" value="Genomic_DNA"/>
</dbReference>
<keyword evidence="1" id="KW-0238">DNA-binding</keyword>
<reference evidence="2 3" key="1">
    <citation type="submission" date="2022-04" db="EMBL/GenBank/DDBJ databases">
        <title>Genome sequence of C. roseum typestrain.</title>
        <authorList>
            <person name="Poehlein A."/>
            <person name="Schoch T."/>
            <person name="Duerre P."/>
            <person name="Daniel R."/>
        </authorList>
    </citation>
    <scope>NUCLEOTIDE SEQUENCE [LARGE SCALE GENOMIC DNA]</scope>
    <source>
        <strain evidence="2 3">DSM 7320</strain>
    </source>
</reference>
<dbReference type="InterPro" id="IPR001387">
    <property type="entry name" value="Cro/C1-type_HTH"/>
</dbReference>
<keyword evidence="3" id="KW-1185">Reference proteome</keyword>
<dbReference type="InterPro" id="IPR011990">
    <property type="entry name" value="TPR-like_helical_dom_sf"/>
</dbReference>
<dbReference type="Proteomes" id="UP000190951">
    <property type="component" value="Chromosome"/>
</dbReference>
<dbReference type="SUPFAM" id="SSF48452">
    <property type="entry name" value="TPR-like"/>
    <property type="match status" value="1"/>
</dbReference>
<dbReference type="Pfam" id="PF01381">
    <property type="entry name" value="HTH_3"/>
    <property type="match status" value="1"/>
</dbReference>
<gene>
    <name evidence="2" type="ORF">CROST_026800</name>
</gene>
<dbReference type="PROSITE" id="PS50943">
    <property type="entry name" value="HTH_CROC1"/>
    <property type="match status" value="1"/>
</dbReference>
<protein>
    <submittedName>
        <fullName evidence="2">Uncharacterized protein</fullName>
    </submittedName>
</protein>
<sequence>MNMEFQKILVGVIRLNRLQIGEVISKLRRDRGITQDELGTFMGVSTAAVSKWESSTSYPDITLLPKLAHFFGVSIDFLLSYKIEPSKKEIKTIFEECQTLFATGNIEKAINISNKYVKKYNCCYDLKLKIAALFYMYSYAMDEKEMKKYCIEIFEDIIENSNKSHLIEQALYQVGVLYSSLGEFDKAEKALNRMNKGELNPNIALANLYSAKNEFKKAREIYQTDFYRNMVYSTTCCIGICETYEKEKNLEKIDKYYSLLLNIKEAFSPHGDFVTGLSFYHMYFAKVYLKFNEKKKSMEAINRMLDFMKRTNINKPQNLASIDCFDEIKDHEVDVKINMYESVLKTLEEKDFDLLRDDVGFKNVIEEIERLNKRYAKV</sequence>
<dbReference type="Gene3D" id="1.25.40.10">
    <property type="entry name" value="Tetratricopeptide repeat domain"/>
    <property type="match status" value="1"/>
</dbReference>
<dbReference type="GO" id="GO:0003677">
    <property type="term" value="F:DNA binding"/>
    <property type="evidence" value="ECO:0007669"/>
    <property type="project" value="UniProtKB-KW"/>
</dbReference>
<dbReference type="InterPro" id="IPR010982">
    <property type="entry name" value="Lambda_DNA-bd_dom_sf"/>
</dbReference>
<dbReference type="SMART" id="SM00530">
    <property type="entry name" value="HTH_XRE"/>
    <property type="match status" value="1"/>
</dbReference>
<dbReference type="CDD" id="cd00093">
    <property type="entry name" value="HTH_XRE"/>
    <property type="match status" value="1"/>
</dbReference>
<dbReference type="SUPFAM" id="SSF47413">
    <property type="entry name" value="lambda repressor-like DNA-binding domains"/>
    <property type="match status" value="1"/>
</dbReference>
<dbReference type="Gene3D" id="1.10.260.40">
    <property type="entry name" value="lambda repressor-like DNA-binding domains"/>
    <property type="match status" value="1"/>
</dbReference>
<dbReference type="STRING" id="84029.CROST_13450"/>
<evidence type="ECO:0000256" key="1">
    <source>
        <dbReference type="ARBA" id="ARBA00023125"/>
    </source>
</evidence>
<dbReference type="AlphaFoldDB" id="A0A1S8MCQ9"/>
<accession>A0A1S8MCQ9</accession>
<dbReference type="KEGG" id="crw:CROST_026800"/>
<proteinExistence type="predicted"/>
<organism evidence="2 3">
    <name type="scientific">Clostridium felsineum</name>
    <dbReference type="NCBI Taxonomy" id="36839"/>
    <lineage>
        <taxon>Bacteria</taxon>
        <taxon>Bacillati</taxon>
        <taxon>Bacillota</taxon>
        <taxon>Clostridia</taxon>
        <taxon>Eubacteriales</taxon>
        <taxon>Clostridiaceae</taxon>
        <taxon>Clostridium</taxon>
    </lineage>
</organism>
<dbReference type="PANTHER" id="PTHR46558">
    <property type="entry name" value="TRACRIPTIONAL REGULATORY PROTEIN-RELATED-RELATED"/>
    <property type="match status" value="1"/>
</dbReference>
<name>A0A1S8MCQ9_9CLOT</name>